<keyword evidence="8" id="KW-0186">Copper</keyword>
<evidence type="ECO:0000256" key="6">
    <source>
        <dbReference type="ARBA" id="ARBA00022801"/>
    </source>
</evidence>
<keyword evidence="7" id="KW-0862">Zinc</keyword>
<comment type="catalytic activity">
    <reaction evidence="1">
        <text>inosine + phosphate = alpha-D-ribose 1-phosphate + hypoxanthine</text>
        <dbReference type="Rhea" id="RHEA:27646"/>
        <dbReference type="ChEBI" id="CHEBI:17368"/>
        <dbReference type="ChEBI" id="CHEBI:17596"/>
        <dbReference type="ChEBI" id="CHEBI:43474"/>
        <dbReference type="ChEBI" id="CHEBI:57720"/>
        <dbReference type="EC" id="2.4.2.1"/>
    </reaction>
    <physiologicalReaction direction="left-to-right" evidence="1">
        <dbReference type="Rhea" id="RHEA:27647"/>
    </physiologicalReaction>
</comment>
<protein>
    <submittedName>
        <fullName evidence="12">Laccase domain-containing protein</fullName>
    </submittedName>
</protein>
<evidence type="ECO:0000256" key="5">
    <source>
        <dbReference type="ARBA" id="ARBA00022723"/>
    </source>
</evidence>
<evidence type="ECO:0000256" key="3">
    <source>
        <dbReference type="ARBA" id="ARBA00007353"/>
    </source>
</evidence>
<dbReference type="InterPro" id="IPR011324">
    <property type="entry name" value="Cytotoxic_necrot_fac-like_cat"/>
</dbReference>
<dbReference type="Proteomes" id="UP000326546">
    <property type="component" value="Chromosome"/>
</dbReference>
<dbReference type="Gene3D" id="3.60.140.10">
    <property type="entry name" value="CNF1/YfiH-like putative cysteine hydrolases"/>
    <property type="match status" value="1"/>
</dbReference>
<comment type="similarity">
    <text evidence="3">Belongs to the purine nucleoside phosphorylase YfiH/LACC1 family.</text>
</comment>
<dbReference type="InterPro" id="IPR038371">
    <property type="entry name" value="Cu_polyphenol_OxRdtase_sf"/>
</dbReference>
<dbReference type="OrthoDB" id="4279at2"/>
<keyword evidence="13" id="KW-1185">Reference proteome</keyword>
<dbReference type="RefSeq" id="WP_158060533.1">
    <property type="nucleotide sequence ID" value="NZ_CP044427.1"/>
</dbReference>
<dbReference type="GO" id="GO:0017061">
    <property type="term" value="F:S-methyl-5-thioadenosine phosphorylase activity"/>
    <property type="evidence" value="ECO:0007669"/>
    <property type="project" value="UniProtKB-EC"/>
</dbReference>
<comment type="catalytic activity">
    <reaction evidence="11">
        <text>S-methyl-5'-thioadenosine + phosphate = 5-(methylsulfanyl)-alpha-D-ribose 1-phosphate + adenine</text>
        <dbReference type="Rhea" id="RHEA:11852"/>
        <dbReference type="ChEBI" id="CHEBI:16708"/>
        <dbReference type="ChEBI" id="CHEBI:17509"/>
        <dbReference type="ChEBI" id="CHEBI:43474"/>
        <dbReference type="ChEBI" id="CHEBI:58533"/>
        <dbReference type="EC" id="2.4.2.28"/>
    </reaction>
    <physiologicalReaction direction="left-to-right" evidence="11">
        <dbReference type="Rhea" id="RHEA:11853"/>
    </physiologicalReaction>
</comment>
<proteinExistence type="inferred from homology"/>
<gene>
    <name evidence="12" type="ORF">FY030_04925</name>
</gene>
<dbReference type="PANTHER" id="PTHR30616">
    <property type="entry name" value="UNCHARACTERIZED PROTEIN YFIH"/>
    <property type="match status" value="1"/>
</dbReference>
<evidence type="ECO:0000256" key="9">
    <source>
        <dbReference type="ARBA" id="ARBA00047989"/>
    </source>
</evidence>
<dbReference type="CDD" id="cd16833">
    <property type="entry name" value="YfiH"/>
    <property type="match status" value="1"/>
</dbReference>
<dbReference type="AlphaFoldDB" id="A0A5J6V4D1"/>
<dbReference type="KEGG" id="serw:FY030_04925"/>
<keyword evidence="4" id="KW-0808">Transferase</keyword>
<dbReference type="Pfam" id="PF02578">
    <property type="entry name" value="Cu-oxidase_4"/>
    <property type="match status" value="1"/>
</dbReference>
<evidence type="ECO:0000256" key="10">
    <source>
        <dbReference type="ARBA" id="ARBA00048968"/>
    </source>
</evidence>
<organism evidence="12 13">
    <name type="scientific">Ornithinimicrobium pratense</name>
    <dbReference type="NCBI Taxonomy" id="2593973"/>
    <lineage>
        <taxon>Bacteria</taxon>
        <taxon>Bacillati</taxon>
        <taxon>Actinomycetota</taxon>
        <taxon>Actinomycetes</taxon>
        <taxon>Micrococcales</taxon>
        <taxon>Ornithinimicrobiaceae</taxon>
        <taxon>Ornithinimicrobium</taxon>
    </lineage>
</organism>
<evidence type="ECO:0000256" key="7">
    <source>
        <dbReference type="ARBA" id="ARBA00022833"/>
    </source>
</evidence>
<evidence type="ECO:0000256" key="2">
    <source>
        <dbReference type="ARBA" id="ARBA00003215"/>
    </source>
</evidence>
<keyword evidence="5" id="KW-0479">Metal-binding</keyword>
<dbReference type="InterPro" id="IPR003730">
    <property type="entry name" value="Cu_polyphenol_OxRdtase"/>
</dbReference>
<dbReference type="GO" id="GO:0016787">
    <property type="term" value="F:hydrolase activity"/>
    <property type="evidence" value="ECO:0007669"/>
    <property type="project" value="UniProtKB-KW"/>
</dbReference>
<evidence type="ECO:0000313" key="12">
    <source>
        <dbReference type="EMBL" id="QFG68144.1"/>
    </source>
</evidence>
<evidence type="ECO:0000256" key="1">
    <source>
        <dbReference type="ARBA" id="ARBA00000553"/>
    </source>
</evidence>
<dbReference type="GO" id="GO:0005507">
    <property type="term" value="F:copper ion binding"/>
    <property type="evidence" value="ECO:0007669"/>
    <property type="project" value="TreeGrafter"/>
</dbReference>
<accession>A0A5J6V4D1</accession>
<evidence type="ECO:0000256" key="4">
    <source>
        <dbReference type="ARBA" id="ARBA00022679"/>
    </source>
</evidence>
<keyword evidence="6" id="KW-0378">Hydrolase</keyword>
<reference evidence="12 13" key="1">
    <citation type="submission" date="2019-09" db="EMBL/GenBank/DDBJ databases">
        <title>Serinicoccus pratensis sp. nov., isolated from meadow soil.</title>
        <authorList>
            <person name="Zhang W."/>
        </authorList>
    </citation>
    <scope>NUCLEOTIDE SEQUENCE [LARGE SCALE GENOMIC DNA]</scope>
    <source>
        <strain evidence="12 13">W204</strain>
    </source>
</reference>
<dbReference type="EMBL" id="CP044427">
    <property type="protein sequence ID" value="QFG68144.1"/>
    <property type="molecule type" value="Genomic_DNA"/>
</dbReference>
<comment type="catalytic activity">
    <reaction evidence="10">
        <text>adenosine + phosphate = alpha-D-ribose 1-phosphate + adenine</text>
        <dbReference type="Rhea" id="RHEA:27642"/>
        <dbReference type="ChEBI" id="CHEBI:16335"/>
        <dbReference type="ChEBI" id="CHEBI:16708"/>
        <dbReference type="ChEBI" id="CHEBI:43474"/>
        <dbReference type="ChEBI" id="CHEBI:57720"/>
        <dbReference type="EC" id="2.4.2.1"/>
    </reaction>
    <physiologicalReaction direction="left-to-right" evidence="10">
        <dbReference type="Rhea" id="RHEA:27643"/>
    </physiologicalReaction>
</comment>
<dbReference type="SUPFAM" id="SSF64438">
    <property type="entry name" value="CNF1/YfiH-like putative cysteine hydrolases"/>
    <property type="match status" value="1"/>
</dbReference>
<comment type="function">
    <text evidence="2">Purine nucleoside enzyme that catalyzes the phosphorolysis of adenosine and inosine nucleosides, yielding D-ribose 1-phosphate and the respective free bases, adenine and hypoxanthine. Also catalyzes the phosphorolysis of S-methyl-5'-thioadenosine into adenine and S-methyl-5-thio-alpha-D-ribose 1-phosphate. Also has adenosine deaminase activity.</text>
</comment>
<evidence type="ECO:0000256" key="11">
    <source>
        <dbReference type="ARBA" id="ARBA00049893"/>
    </source>
</evidence>
<evidence type="ECO:0000313" key="13">
    <source>
        <dbReference type="Proteomes" id="UP000326546"/>
    </source>
</evidence>
<comment type="catalytic activity">
    <reaction evidence="9">
        <text>adenosine + H2O + H(+) = inosine + NH4(+)</text>
        <dbReference type="Rhea" id="RHEA:24408"/>
        <dbReference type="ChEBI" id="CHEBI:15377"/>
        <dbReference type="ChEBI" id="CHEBI:15378"/>
        <dbReference type="ChEBI" id="CHEBI:16335"/>
        <dbReference type="ChEBI" id="CHEBI:17596"/>
        <dbReference type="ChEBI" id="CHEBI:28938"/>
        <dbReference type="EC" id="3.5.4.4"/>
    </reaction>
    <physiologicalReaction direction="left-to-right" evidence="9">
        <dbReference type="Rhea" id="RHEA:24409"/>
    </physiologicalReaction>
</comment>
<name>A0A5J6V4D1_9MICO</name>
<dbReference type="PANTHER" id="PTHR30616:SF2">
    <property type="entry name" value="PURINE NUCLEOSIDE PHOSPHORYLASE LACC1"/>
    <property type="match status" value="1"/>
</dbReference>
<evidence type="ECO:0000256" key="8">
    <source>
        <dbReference type="ARBA" id="ARBA00023008"/>
    </source>
</evidence>
<sequence length="269" mass="28432">MFFWRQRIEPNGPTFGVEWAVTDRLGGSSQGRYAEFNLGGHVGDLPEAVETNRHRLARELGLRLADLRFMDQQHGCAVALTPATGIARGDGGQAAPVRSSPLQPELIAPAADGIVSGVVDEALVVLVADCVPVLLVDRKEGLAAAVHAGRPGMVAGVVTATVHRLRELGGSALEAVVGPSVCPRCYEVPAQMRSQAAEVEPVAASVTRQGTPAVDVGAGVAEQLMREGVELTWLPGCTRERDDLYSYRRDGATGRFAGVIRLLAPEQVA</sequence>